<name>A0AAE0A1T0_9ROSI</name>
<reference evidence="2" key="1">
    <citation type="journal article" date="2023" name="Plant J.">
        <title>Genome sequences and population genomics provide insights into the demographic history, inbreeding, and mutation load of two 'living fossil' tree species of Dipteronia.</title>
        <authorList>
            <person name="Feng Y."/>
            <person name="Comes H.P."/>
            <person name="Chen J."/>
            <person name="Zhu S."/>
            <person name="Lu R."/>
            <person name="Zhang X."/>
            <person name="Li P."/>
            <person name="Qiu J."/>
            <person name="Olsen K.M."/>
            <person name="Qiu Y."/>
        </authorList>
    </citation>
    <scope>NUCLEOTIDE SEQUENCE</scope>
    <source>
        <strain evidence="2">NBL</strain>
    </source>
</reference>
<keyword evidence="3" id="KW-1185">Reference proteome</keyword>
<dbReference type="PANTHER" id="PTHR47718:SF15">
    <property type="entry name" value="PROTEIN FAR1-RELATED SEQUENCE 5-LIKE"/>
    <property type="match status" value="1"/>
</dbReference>
<sequence>MNLDSYIGSNSKSNFDLNQGGPSAWENTNTTYNSYYYGGSDYNTNDQDAAIDHSLFTDHIPLTPPVCTNNTTTVEVDSKLSDLDDSIEFTNLQPGDVIGKKFASIEDAESFYNNYSKFVGFSTRKDEKRRDKQGVITIRKWACSYSNVGHTKKDLQNRFDSIRRDELQTSDADSVISYLTAKAVLDPEFFFDYTLDEDDRFGNLFWADSTSRSDYGYFGDVLAFNATYKTNVYRRPLVMLIGVNQHNSIAIFGFGLLGDESIETYTWLLWTFLVSMHGKMPQSVVTDGGRVMHKATKTVMPDSVRRLCCWHLERNVQTNIQDGNFTRAFCRCMLNFMTTEEFDLRWINMVDNFGLNNNDWVNGMYSKRKQWAETFLRDSFFGRMRSTQRCESMNSFLNQFVHCRLKLYEFMQNIDRALDRIRNTESFNDYQCSNTTQVYTTHLLGLEKDVANKYTRNVFFLVRDEMKEEASFSICNCVEDVDSHSFSVMKAMNMQNIPSSLILTRWTTGAKDLLDIDYSGDATPTPIMEMARYGSLSSKCSKLCYFASKSNEGFKEAKGEIDKLTVRMQQLMPCSPLTSENVLGMKDNQHVHNVRDPCIAATKGSSLRNKKDDGNPRKCGKCRKPRHTVKTCHASPQTNNSRISSNTILIFDPSFTENSDNSFATPSTGP</sequence>
<dbReference type="PANTHER" id="PTHR47718">
    <property type="entry name" value="OS01G0519700 PROTEIN"/>
    <property type="match status" value="1"/>
</dbReference>
<accession>A0AAE0A1T0</accession>
<proteinExistence type="predicted"/>
<dbReference type="EMBL" id="JANJYJ010000007">
    <property type="protein sequence ID" value="KAK3198652.1"/>
    <property type="molecule type" value="Genomic_DNA"/>
</dbReference>
<dbReference type="AlphaFoldDB" id="A0AAE0A1T0"/>
<evidence type="ECO:0000313" key="2">
    <source>
        <dbReference type="EMBL" id="KAK3198652.1"/>
    </source>
</evidence>
<evidence type="ECO:0000259" key="1">
    <source>
        <dbReference type="Pfam" id="PF10551"/>
    </source>
</evidence>
<organism evidence="2 3">
    <name type="scientific">Dipteronia sinensis</name>
    <dbReference type="NCBI Taxonomy" id="43782"/>
    <lineage>
        <taxon>Eukaryota</taxon>
        <taxon>Viridiplantae</taxon>
        <taxon>Streptophyta</taxon>
        <taxon>Embryophyta</taxon>
        <taxon>Tracheophyta</taxon>
        <taxon>Spermatophyta</taxon>
        <taxon>Magnoliopsida</taxon>
        <taxon>eudicotyledons</taxon>
        <taxon>Gunneridae</taxon>
        <taxon>Pentapetalae</taxon>
        <taxon>rosids</taxon>
        <taxon>malvids</taxon>
        <taxon>Sapindales</taxon>
        <taxon>Sapindaceae</taxon>
        <taxon>Hippocastanoideae</taxon>
        <taxon>Acereae</taxon>
        <taxon>Dipteronia</taxon>
    </lineage>
</organism>
<dbReference type="Pfam" id="PF10551">
    <property type="entry name" value="MULE"/>
    <property type="match status" value="1"/>
</dbReference>
<evidence type="ECO:0000313" key="3">
    <source>
        <dbReference type="Proteomes" id="UP001281410"/>
    </source>
</evidence>
<dbReference type="InterPro" id="IPR018289">
    <property type="entry name" value="MULE_transposase_dom"/>
</dbReference>
<gene>
    <name evidence="2" type="ORF">Dsin_022067</name>
</gene>
<feature type="domain" description="MULE transposase" evidence="1">
    <location>
        <begin position="221"/>
        <end position="314"/>
    </location>
</feature>
<dbReference type="Proteomes" id="UP001281410">
    <property type="component" value="Unassembled WGS sequence"/>
</dbReference>
<comment type="caution">
    <text evidence="2">The sequence shown here is derived from an EMBL/GenBank/DDBJ whole genome shotgun (WGS) entry which is preliminary data.</text>
</comment>
<protein>
    <recommendedName>
        <fullName evidence="1">MULE transposase domain-containing protein</fullName>
    </recommendedName>
</protein>